<dbReference type="Proteomes" id="UP000223738">
    <property type="component" value="Segment"/>
</dbReference>
<proteinExistence type="predicted"/>
<organism evidence="1 2">
    <name type="scientific">Pseudomonas phage phiPMW</name>
    <dbReference type="NCBI Taxonomy" id="1815582"/>
    <lineage>
        <taxon>Viruses</taxon>
        <taxon>Duplodnaviria</taxon>
        <taxon>Heunggongvirae</taxon>
        <taxon>Uroviricota</taxon>
        <taxon>Caudoviricetes</taxon>
        <taxon>Plaisancevirus</taxon>
        <taxon>Plaisancevirus PMW</taxon>
    </lineage>
</organism>
<keyword evidence="2" id="KW-1185">Reference proteome</keyword>
<evidence type="ECO:0000313" key="2">
    <source>
        <dbReference type="Proteomes" id="UP000223738"/>
    </source>
</evidence>
<gene>
    <name evidence="1" type="ORF">PMW_07</name>
</gene>
<sequence length="204" mass="22759">MNQQFKLGDKVRIVNEQGFFTMNIGRVGKIVEIDNTRLPVKVEFDDYGEDIDSFDYGKYEGIELVEAEALADTAPVVELVVGDRVICVNQEELPDDFGKKGTVVEKSSFGGSRTVSVRFDGEHHSKLYLRRSFNKIDEELADENSVVDNPEVTVGSVVEKPESDRISLLTPAQLRVYNAAVKLSEAQLEFTKAIDAHHAELHGE</sequence>
<dbReference type="EMBL" id="KU862660">
    <property type="protein sequence ID" value="ANA49132.1"/>
    <property type="molecule type" value="Genomic_DNA"/>
</dbReference>
<name>A0A1S5R140_9CAUD</name>
<protein>
    <submittedName>
        <fullName evidence="1">Uncharacterized protein</fullName>
    </submittedName>
</protein>
<accession>A0A1S5R140</accession>
<reference evidence="1 2" key="1">
    <citation type="submission" date="2016-03" db="EMBL/GenBank/DDBJ databases">
        <title>Characterization of pf16 and phiPMW: Two novel phages infecting Pseudomonas putida PpG1.</title>
        <authorList>
            <person name="Magill D.J."/>
            <person name="Krylov V.N."/>
            <person name="Allen C.C.R."/>
            <person name="McGrath J.W."/>
            <person name="Quinn J.P."/>
            <person name="Kulakov L.A."/>
        </authorList>
    </citation>
    <scope>NUCLEOTIDE SEQUENCE [LARGE SCALE GENOMIC DNA]</scope>
</reference>
<evidence type="ECO:0000313" key="1">
    <source>
        <dbReference type="EMBL" id="ANA49132.1"/>
    </source>
</evidence>